<dbReference type="OrthoDB" id="411451at2759"/>
<dbReference type="Gene3D" id="3.40.50.300">
    <property type="entry name" value="P-loop containing nucleotide triphosphate hydrolases"/>
    <property type="match status" value="1"/>
</dbReference>
<dbReference type="GO" id="GO:0008467">
    <property type="term" value="F:[heparan sulfate]-glucosamine 3-sulfotransferase activity"/>
    <property type="evidence" value="ECO:0007669"/>
    <property type="project" value="TreeGrafter"/>
</dbReference>
<dbReference type="SUPFAM" id="SSF56219">
    <property type="entry name" value="DNase I-like"/>
    <property type="match status" value="1"/>
</dbReference>
<evidence type="ECO:0000313" key="4">
    <source>
        <dbReference type="EMBL" id="KAG0718135.1"/>
    </source>
</evidence>
<feature type="region of interest" description="Disordered" evidence="3">
    <location>
        <begin position="955"/>
        <end position="1140"/>
    </location>
</feature>
<feature type="compositionally biased region" description="Basic and acidic residues" evidence="3">
    <location>
        <begin position="1010"/>
        <end position="1025"/>
    </location>
</feature>
<reference evidence="4" key="1">
    <citation type="submission" date="2020-07" db="EMBL/GenBank/DDBJ databases">
        <title>The High-quality genome of the commercially important snow crab, Chionoecetes opilio.</title>
        <authorList>
            <person name="Jeong J.-H."/>
            <person name="Ryu S."/>
        </authorList>
    </citation>
    <scope>NUCLEOTIDE SEQUENCE</scope>
    <source>
        <strain evidence="4">MADBK_172401_WGS</strain>
        <tissue evidence="4">Digestive gland</tissue>
    </source>
</reference>
<accession>A0A8J4XZT3</accession>
<feature type="compositionally biased region" description="Pro residues" evidence="3">
    <location>
        <begin position="1080"/>
        <end position="1093"/>
    </location>
</feature>
<feature type="compositionally biased region" description="Low complexity" evidence="3">
    <location>
        <begin position="1065"/>
        <end position="1079"/>
    </location>
</feature>
<sequence>MRRRRPMGLPILRRPAGFRRWSGVERRLTSTSRTCCSLFLFLRSTRSRRDGSLLRDGQHGRGPLSRPPRDIQIRRFCCSFRIRSSAGGPFPPSSCLQVPAGSGDVWADALSRFPRGLVWSGSFTPERFAALCRAVGTPGWNLFASPPLCPLKAFFDEGGPYSCGRPDALTERLEQVASMFTCFRLTCTSGPPRGQGDHGAPLWPAQPGFSELKGLVFPPRFLYGPLALLEKLPARLLSTLKLHDWSFSVLSRRLSRRGSGGHVGGSSPKVLRFLQSDQFLVGRCRTSPPSEGLFLVALATGFSGFSLEGADPFPRSGRPSPRERLSCLPLLSPKVLGKNERRDHRPPTGRPRSGLVCWDAAHEPLCPVSGAPCTPGCFEPWACDLQFLFRESGHWSSPHQTRGIAGRSGASSSRRDLGHAPRAHDVRGVACVSGLPPSAPIPWRGYGKGTVEYGASCFVAPYLSHYVVDFPCYCLGLPSVRRGWGGGTAGPPIDVFRLYWSLVHGLRLPPSFPDKFSPLSLSPGLILGWYVAFRAGWRLSEVAIALPVPQASVERTFSGLRYIPKRFKSSATFRGTGVCEIIARFSELRLGSHQRWPVRRHLQRWLDHFPRSSHHIVSGENLINDPAVELCRVQREKSGRPHCLGSSKGRSHPEVSRDTYNILRDFYRPFNYKFYKMPSKFVDDGLFRYPNFGDPPHSHLLQDGALYASQDEVTQHLLMKCTNQHGVSCVSVLTKDADADCTTRACPRATGLETGTLEVTVKLLICCLRSGERQNKGDATPSAPIQDSSESRCVHITTCDSGTPRPTLCCYDPAERHIKAVLQRYPLDMPLEAVLDHPSVILAGRLRAVRDRAPTRQVLVELIGAAPDRLDLGPWGKYSLRHYDREPLRCYRCQRYNHLQGRCQHPVRCGVCSQAHPSEQCIRRHKARQLTTARCPNCFGGHHAWNPRCPERLRRLPGGGRRLQGGGDRPGPQGSFVPAPPPTRPAWGGAGALDTDAEGSRGLASLFHISDTRSSRGTVDHDRPTQRQRRRWKVQARAHHSLGQEAAGPHPSPTPATLSPPMPMPVTVSPVPTPSAALPPHSPTPAPVSPTPARPIASTPPEVMPTPDQASPVHSTATPTATPTLSRPGVTPASSPDPMPSTPALLSGLYSGGLLGMLRRVVGVISHLLARPDDVPRDEGELVAFLWAEIERDFSSPSLTHDSPSSPPSLLPSTPTTQPLPESDGEAPVTSPHPPPAAGRLKVLQWNIQGLRGKRPEVLQAIVEEDLDLVLLQETLTPEHFEWRIADTRCTHYHVATMGVEAV</sequence>
<feature type="compositionally biased region" description="Basic residues" evidence="3">
    <location>
        <begin position="1026"/>
        <end position="1040"/>
    </location>
</feature>
<evidence type="ECO:0000256" key="3">
    <source>
        <dbReference type="SAM" id="MobiDB-lite"/>
    </source>
</evidence>
<keyword evidence="5" id="KW-1185">Reference proteome</keyword>
<dbReference type="SUPFAM" id="SSF52540">
    <property type="entry name" value="P-loop containing nucleoside triphosphate hydrolases"/>
    <property type="match status" value="1"/>
</dbReference>
<feature type="compositionally biased region" description="Low complexity" evidence="3">
    <location>
        <begin position="402"/>
        <end position="412"/>
    </location>
</feature>
<feature type="region of interest" description="Disordered" evidence="3">
    <location>
        <begin position="396"/>
        <end position="419"/>
    </location>
</feature>
<dbReference type="InterPro" id="IPR037359">
    <property type="entry name" value="NST/OST"/>
</dbReference>
<dbReference type="Proteomes" id="UP000770661">
    <property type="component" value="Unassembled WGS sequence"/>
</dbReference>
<feature type="compositionally biased region" description="Low complexity" evidence="3">
    <location>
        <begin position="1211"/>
        <end position="1221"/>
    </location>
</feature>
<gene>
    <name evidence="4" type="primary">Hs3st3a1</name>
    <name evidence="4" type="ORF">GWK47_053062</name>
</gene>
<evidence type="ECO:0000256" key="1">
    <source>
        <dbReference type="ARBA" id="ARBA00022679"/>
    </source>
</evidence>
<feature type="compositionally biased region" description="Gly residues" evidence="3">
    <location>
        <begin position="957"/>
        <end position="969"/>
    </location>
</feature>
<feature type="region of interest" description="Disordered" evidence="3">
    <location>
        <begin position="1196"/>
        <end position="1236"/>
    </location>
</feature>
<feature type="binding site" evidence="2">
    <location>
        <begin position="648"/>
        <end position="652"/>
    </location>
    <ligand>
        <name>3'-phosphoadenylyl sulfate</name>
        <dbReference type="ChEBI" id="CHEBI:58339"/>
    </ligand>
</feature>
<dbReference type="PANTHER" id="PTHR10605">
    <property type="entry name" value="HEPARAN SULFATE SULFOTRANSFERASE"/>
    <property type="match status" value="1"/>
</dbReference>
<evidence type="ECO:0000313" key="5">
    <source>
        <dbReference type="Proteomes" id="UP000770661"/>
    </source>
</evidence>
<organism evidence="4 5">
    <name type="scientific">Chionoecetes opilio</name>
    <name type="common">Atlantic snow crab</name>
    <name type="synonym">Cancer opilio</name>
    <dbReference type="NCBI Taxonomy" id="41210"/>
    <lineage>
        <taxon>Eukaryota</taxon>
        <taxon>Metazoa</taxon>
        <taxon>Ecdysozoa</taxon>
        <taxon>Arthropoda</taxon>
        <taxon>Crustacea</taxon>
        <taxon>Multicrustacea</taxon>
        <taxon>Malacostraca</taxon>
        <taxon>Eumalacostraca</taxon>
        <taxon>Eucarida</taxon>
        <taxon>Decapoda</taxon>
        <taxon>Pleocyemata</taxon>
        <taxon>Brachyura</taxon>
        <taxon>Eubrachyura</taxon>
        <taxon>Majoidea</taxon>
        <taxon>Majidae</taxon>
        <taxon>Chionoecetes</taxon>
    </lineage>
</organism>
<evidence type="ECO:0000256" key="2">
    <source>
        <dbReference type="PIRSR" id="PIRSR637359-2"/>
    </source>
</evidence>
<dbReference type="Gene3D" id="3.60.10.10">
    <property type="entry name" value="Endonuclease/exonuclease/phosphatase"/>
    <property type="match status" value="1"/>
</dbReference>
<keyword evidence="1" id="KW-0808">Transferase</keyword>
<proteinExistence type="predicted"/>
<dbReference type="InterPro" id="IPR027417">
    <property type="entry name" value="P-loop_NTPase"/>
</dbReference>
<comment type="caution">
    <text evidence="4">The sequence shown here is derived from an EMBL/GenBank/DDBJ whole genome shotgun (WGS) entry which is preliminary data.</text>
</comment>
<feature type="compositionally biased region" description="Pro residues" evidence="3">
    <location>
        <begin position="1050"/>
        <end position="1064"/>
    </location>
</feature>
<dbReference type="InterPro" id="IPR036691">
    <property type="entry name" value="Endo/exonu/phosph_ase_sf"/>
</dbReference>
<dbReference type="PANTHER" id="PTHR10605:SF7">
    <property type="entry name" value="HEPARAN SULFATE GLUCOSAMINE 3-O-SULFOTRANSFERASE 3B1"/>
    <property type="match status" value="1"/>
</dbReference>
<name>A0A8J4XZT3_CHIOP</name>
<protein>
    <submittedName>
        <fullName evidence="4">Heparan sulfate glucosamine 3-O-sulfotransferase 3A1</fullName>
    </submittedName>
</protein>
<dbReference type="EMBL" id="JACEEZ010016602">
    <property type="protein sequence ID" value="KAG0718135.1"/>
    <property type="molecule type" value="Genomic_DNA"/>
</dbReference>